<dbReference type="GO" id="GO:0005774">
    <property type="term" value="C:vacuolar membrane"/>
    <property type="evidence" value="ECO:0007669"/>
    <property type="project" value="UniProtKB-SubCell"/>
</dbReference>
<dbReference type="Proteomes" id="UP001515500">
    <property type="component" value="Chromosome 14"/>
</dbReference>
<keyword evidence="7" id="KW-0926">Vacuole</keyword>
<keyword evidence="14 20" id="KW-1133">Transmembrane helix</keyword>
<comment type="similarity">
    <text evidence="5">Belongs to the peptidase M28 family.</text>
</comment>
<evidence type="ECO:0000256" key="12">
    <source>
        <dbReference type="ARBA" id="ARBA00022824"/>
    </source>
</evidence>
<dbReference type="RefSeq" id="XP_039138154.1">
    <property type="nucleotide sequence ID" value="XM_039282220.1"/>
</dbReference>
<evidence type="ECO:0000256" key="5">
    <source>
        <dbReference type="ARBA" id="ARBA00010918"/>
    </source>
</evidence>
<keyword evidence="11" id="KW-0378">Hydrolase</keyword>
<dbReference type="GO" id="GO:0006508">
    <property type="term" value="P:proteolysis"/>
    <property type="evidence" value="ECO:0007669"/>
    <property type="project" value="UniProtKB-KW"/>
</dbReference>
<feature type="transmembrane region" description="Helical" evidence="20">
    <location>
        <begin position="616"/>
        <end position="638"/>
    </location>
</feature>
<comment type="cofactor">
    <cofactor evidence="1">
        <name>Zn(2+)</name>
        <dbReference type="ChEBI" id="CHEBI:29105"/>
    </cofactor>
</comment>
<feature type="transmembrane region" description="Helical" evidence="20">
    <location>
        <begin position="518"/>
        <end position="537"/>
    </location>
</feature>
<evidence type="ECO:0000256" key="8">
    <source>
        <dbReference type="ARBA" id="ARBA00022670"/>
    </source>
</evidence>
<evidence type="ECO:0000256" key="18">
    <source>
        <dbReference type="ARBA" id="ARBA00031512"/>
    </source>
</evidence>
<feature type="transmembrane region" description="Helical" evidence="20">
    <location>
        <begin position="394"/>
        <end position="412"/>
    </location>
</feature>
<dbReference type="PANTHER" id="PTHR12147:SF58">
    <property type="entry name" value="VACUOLAR MEMBRANE PROTEASE"/>
    <property type="match status" value="1"/>
</dbReference>
<dbReference type="AlphaFoldDB" id="A0AB40CE23"/>
<dbReference type="SUPFAM" id="SSF53187">
    <property type="entry name" value="Zn-dependent exopeptidases"/>
    <property type="match status" value="1"/>
</dbReference>
<evidence type="ECO:0000256" key="6">
    <source>
        <dbReference type="ARBA" id="ARBA00017435"/>
    </source>
</evidence>
<comment type="function">
    <text evidence="2">May be involved in vacuolar sorting and osmoregulation.</text>
</comment>
<evidence type="ECO:0000256" key="19">
    <source>
        <dbReference type="SAM" id="MobiDB-lite"/>
    </source>
</evidence>
<evidence type="ECO:0000256" key="14">
    <source>
        <dbReference type="ARBA" id="ARBA00022989"/>
    </source>
</evidence>
<evidence type="ECO:0000256" key="13">
    <source>
        <dbReference type="ARBA" id="ARBA00022833"/>
    </source>
</evidence>
<dbReference type="GeneID" id="120275598"/>
<dbReference type="InterPro" id="IPR007484">
    <property type="entry name" value="Peptidase_M28"/>
</dbReference>
<evidence type="ECO:0000259" key="21">
    <source>
        <dbReference type="Pfam" id="PF04389"/>
    </source>
</evidence>
<proteinExistence type="inferred from homology"/>
<gene>
    <name evidence="23" type="primary">LOC120275598</name>
</gene>
<evidence type="ECO:0000256" key="7">
    <source>
        <dbReference type="ARBA" id="ARBA00022554"/>
    </source>
</evidence>
<keyword evidence="15" id="KW-0482">Metalloprotease</keyword>
<dbReference type="GO" id="GO:0005789">
    <property type="term" value="C:endoplasmic reticulum membrane"/>
    <property type="evidence" value="ECO:0007669"/>
    <property type="project" value="UniProtKB-SubCell"/>
</dbReference>
<dbReference type="GO" id="GO:0046872">
    <property type="term" value="F:metal ion binding"/>
    <property type="evidence" value="ECO:0007669"/>
    <property type="project" value="UniProtKB-KW"/>
</dbReference>
<feature type="transmembrane region" description="Helical" evidence="20">
    <location>
        <begin position="543"/>
        <end position="563"/>
    </location>
</feature>
<evidence type="ECO:0000256" key="16">
    <source>
        <dbReference type="ARBA" id="ARBA00023136"/>
    </source>
</evidence>
<reference evidence="23" key="1">
    <citation type="submission" date="2025-08" db="UniProtKB">
        <authorList>
            <consortium name="RefSeq"/>
        </authorList>
    </citation>
    <scope>IDENTIFICATION</scope>
</reference>
<dbReference type="Gene3D" id="3.40.630.10">
    <property type="entry name" value="Zn peptidases"/>
    <property type="match status" value="1"/>
</dbReference>
<keyword evidence="16 20" id="KW-0472">Membrane</keyword>
<evidence type="ECO:0000256" key="2">
    <source>
        <dbReference type="ARBA" id="ARBA00003273"/>
    </source>
</evidence>
<keyword evidence="17" id="KW-0325">Glycoprotein</keyword>
<keyword evidence="12" id="KW-0256">Endoplasmic reticulum</keyword>
<evidence type="ECO:0000256" key="9">
    <source>
        <dbReference type="ARBA" id="ARBA00022692"/>
    </source>
</evidence>
<feature type="transmembrane region" description="Helical" evidence="20">
    <location>
        <begin position="650"/>
        <end position="673"/>
    </location>
</feature>
<evidence type="ECO:0000256" key="20">
    <source>
        <dbReference type="SAM" id="Phobius"/>
    </source>
</evidence>
<dbReference type="FunFam" id="3.40.630.10:FF:000008">
    <property type="entry name" value="Endoplasmic reticulum metallopeptidase 1"/>
    <property type="match status" value="1"/>
</dbReference>
<feature type="transmembrane region" description="Helical" evidence="20">
    <location>
        <begin position="575"/>
        <end position="596"/>
    </location>
</feature>
<keyword evidence="10" id="KW-0479">Metal-binding</keyword>
<keyword evidence="13" id="KW-0862">Zinc</keyword>
<evidence type="ECO:0000256" key="3">
    <source>
        <dbReference type="ARBA" id="ARBA00004128"/>
    </source>
</evidence>
<feature type="transmembrane region" description="Helical" evidence="20">
    <location>
        <begin position="424"/>
        <end position="450"/>
    </location>
</feature>
<keyword evidence="8" id="KW-0645">Protease</keyword>
<dbReference type="PANTHER" id="PTHR12147">
    <property type="entry name" value="METALLOPEPTIDASE M28 FAMILY MEMBER"/>
    <property type="match status" value="1"/>
</dbReference>
<dbReference type="Pfam" id="PF04389">
    <property type="entry name" value="Peptidase_M28"/>
    <property type="match status" value="1"/>
</dbReference>
<evidence type="ECO:0000256" key="4">
    <source>
        <dbReference type="ARBA" id="ARBA00004477"/>
    </source>
</evidence>
<organism evidence="22 23">
    <name type="scientific">Dioscorea cayennensis subsp. rotundata</name>
    <name type="common">White Guinea yam</name>
    <name type="synonym">Dioscorea rotundata</name>
    <dbReference type="NCBI Taxonomy" id="55577"/>
    <lineage>
        <taxon>Eukaryota</taxon>
        <taxon>Viridiplantae</taxon>
        <taxon>Streptophyta</taxon>
        <taxon>Embryophyta</taxon>
        <taxon>Tracheophyta</taxon>
        <taxon>Spermatophyta</taxon>
        <taxon>Magnoliopsida</taxon>
        <taxon>Liliopsida</taxon>
        <taxon>Dioscoreales</taxon>
        <taxon>Dioscoreaceae</taxon>
        <taxon>Dioscorea</taxon>
    </lineage>
</organism>
<protein>
    <recommendedName>
        <fullName evidence="6">Vacuolar membrane protease</fullName>
    </recommendedName>
    <alternativeName>
        <fullName evidence="18">FXNA-related family protease 1</fullName>
    </alternativeName>
</protein>
<evidence type="ECO:0000313" key="23">
    <source>
        <dbReference type="RefSeq" id="XP_039138154.1"/>
    </source>
</evidence>
<feature type="transmembrane region" description="Helical" evidence="20">
    <location>
        <begin position="462"/>
        <end position="487"/>
    </location>
</feature>
<comment type="subcellular location">
    <subcellularLocation>
        <location evidence="4">Endoplasmic reticulum membrane</location>
        <topology evidence="4">Multi-pass membrane protein</topology>
    </subcellularLocation>
    <subcellularLocation>
        <location evidence="3">Vacuole membrane</location>
        <topology evidence="3">Multi-pass membrane protein</topology>
    </subcellularLocation>
</comment>
<evidence type="ECO:0000256" key="11">
    <source>
        <dbReference type="ARBA" id="ARBA00022801"/>
    </source>
</evidence>
<dbReference type="CDD" id="cd03875">
    <property type="entry name" value="M28_Fxna_like"/>
    <property type="match status" value="1"/>
</dbReference>
<evidence type="ECO:0000256" key="17">
    <source>
        <dbReference type="ARBA" id="ARBA00023180"/>
    </source>
</evidence>
<evidence type="ECO:0000313" key="22">
    <source>
        <dbReference type="Proteomes" id="UP001515500"/>
    </source>
</evidence>
<feature type="domain" description="Peptidase M28" evidence="21">
    <location>
        <begin position="161"/>
        <end position="348"/>
    </location>
</feature>
<dbReference type="InterPro" id="IPR048024">
    <property type="entry name" value="Fxna-like_M28_dom"/>
</dbReference>
<feature type="transmembrane region" description="Helical" evidence="20">
    <location>
        <begin position="34"/>
        <end position="52"/>
    </location>
</feature>
<sequence>MNEMSSSTSAARPSGVDRNSNSNKLQERETLRSAFVWLALFVLLINGSWAVYRFQYESLPPPLDAKQAGKRGFSEVSAMEHVKYLTSLGPHPVGSDALDAGLQYVLAESNKIKQTAHWEVDVQVDLFHAKIGANRLSGGLFKGKTLIYSDLKHVLLRILPKYLPEAEDNAILISSHIDTVFSAEGAGDCTSCVSVMLELARATAQWAHGFKNAVIFLFNTGEEEGLNGAHSFISQHPWSRTIRFMVDLEAMGIGGKSSIFQSGPSPWAMETFAKVAKYPSGQVVAEDLFHSGAIKSATDFQVYQEVAGLSGLDFAYTDSTAVYHTKNDKLKLLKPGSLQHLGENMLAFLLQSAMSPNLAKEVSHEPGATSEDRTIYFDVLGVYMVVYRQRLATMLHNSVILQALLIWTTSLLMGGSSGAISLGLACLSVALMWIFSLSLSALVAFILPHISSSPMPYISNPWLIVGLFGAPALFGAFSGQRVGFYFLQKYLKISFSNRVPKLPSRTEDNLIKWEAERWLFKSGFVQWLIILVLGHLYKARSTYLALIWLVSPAFAYGLMEATLTPSRSPKQLKVTTLVLGLTLPVVVSSANTIRLIGTIIGNMVRLDRDPGSTPEWLGNLIVATFVAVVVCLFLVYLLSYIHNSGAKRPFIFFSCALLGLSLVAVSTGVFPVYTEDISRAVNVVHVVETMGTSENQNISSYISLFSPTPGKLIEVVKNFNDEEFSCGRNKTLDLVTSTVRYGCWSSRDTEEGWSKSEIPMLNVESDYEAGIRKTQVFIDTKISHRWALAINTKHISDFSFEVNSQELIPEDSKSSVNGWHIIQFSGGKDSPTKFHLNLAWLNNSKIHKQDEDSVPLLKLRTDVNRITPKAAGILEKLPAWCSLFGKSTGPYTLAFVSSLPIDF</sequence>
<dbReference type="InterPro" id="IPR045175">
    <property type="entry name" value="M28_fam"/>
</dbReference>
<evidence type="ECO:0000256" key="10">
    <source>
        <dbReference type="ARBA" id="ARBA00022723"/>
    </source>
</evidence>
<dbReference type="GO" id="GO:0008235">
    <property type="term" value="F:metalloexopeptidase activity"/>
    <property type="evidence" value="ECO:0007669"/>
    <property type="project" value="InterPro"/>
</dbReference>
<evidence type="ECO:0000256" key="1">
    <source>
        <dbReference type="ARBA" id="ARBA00001947"/>
    </source>
</evidence>
<keyword evidence="22" id="KW-1185">Reference proteome</keyword>
<accession>A0AB40CE23</accession>
<feature type="region of interest" description="Disordered" evidence="19">
    <location>
        <begin position="1"/>
        <end position="24"/>
    </location>
</feature>
<name>A0AB40CE23_DIOCR</name>
<evidence type="ECO:0000256" key="15">
    <source>
        <dbReference type="ARBA" id="ARBA00023049"/>
    </source>
</evidence>
<keyword evidence="9 20" id="KW-0812">Transmembrane</keyword>